<evidence type="ECO:0000313" key="1">
    <source>
        <dbReference type="EMBL" id="TPX35670.1"/>
    </source>
</evidence>
<dbReference type="Proteomes" id="UP000319731">
    <property type="component" value="Unassembled WGS sequence"/>
</dbReference>
<dbReference type="GeneID" id="42003146"/>
<accession>A0A507C2D1</accession>
<dbReference type="RefSeq" id="XP_031026102.1">
    <property type="nucleotide sequence ID" value="XM_031167849.1"/>
</dbReference>
<dbReference type="STRING" id="1806994.A0A507C2D1"/>
<dbReference type="InterPro" id="IPR011990">
    <property type="entry name" value="TPR-like_helical_dom_sf"/>
</dbReference>
<name>A0A507C2D1_9FUNG</name>
<reference evidence="1 2" key="1">
    <citation type="journal article" date="2019" name="Sci. Rep.">
        <title>Comparative genomics of chytrid fungi reveal insights into the obligate biotrophic and pathogenic lifestyle of Synchytrium endobioticum.</title>
        <authorList>
            <person name="van de Vossenberg B.T.L.H."/>
            <person name="Warris S."/>
            <person name="Nguyen H.D.T."/>
            <person name="van Gent-Pelzer M.P.E."/>
            <person name="Joly D.L."/>
            <person name="van de Geest H.C."/>
            <person name="Bonants P.J.M."/>
            <person name="Smith D.S."/>
            <person name="Levesque C.A."/>
            <person name="van der Lee T.A.J."/>
        </authorList>
    </citation>
    <scope>NUCLEOTIDE SEQUENCE [LARGE SCALE GENOMIC DNA]</scope>
    <source>
        <strain evidence="1 2">JEL517</strain>
    </source>
</reference>
<dbReference type="EMBL" id="QEAO01000007">
    <property type="protein sequence ID" value="TPX35670.1"/>
    <property type="molecule type" value="Genomic_DNA"/>
</dbReference>
<dbReference type="SUPFAM" id="SSF81901">
    <property type="entry name" value="HCP-like"/>
    <property type="match status" value="2"/>
</dbReference>
<dbReference type="Gene3D" id="1.25.40.10">
    <property type="entry name" value="Tetratricopeptide repeat domain"/>
    <property type="match status" value="1"/>
</dbReference>
<dbReference type="GO" id="GO:0010972">
    <property type="term" value="P:negative regulation of G2/M transition of mitotic cell cycle"/>
    <property type="evidence" value="ECO:0007669"/>
    <property type="project" value="TreeGrafter"/>
</dbReference>
<dbReference type="PANTHER" id="PTHR43628:SF1">
    <property type="entry name" value="CHITIN SYNTHASE REGULATORY FACTOR 2-RELATED"/>
    <property type="match status" value="1"/>
</dbReference>
<dbReference type="PANTHER" id="PTHR43628">
    <property type="entry name" value="ACTIVATOR OF C KINASE PROTEIN 1-RELATED"/>
    <property type="match status" value="1"/>
</dbReference>
<dbReference type="Pfam" id="PF08238">
    <property type="entry name" value="Sel1"/>
    <property type="match status" value="4"/>
</dbReference>
<dbReference type="AlphaFoldDB" id="A0A507C2D1"/>
<evidence type="ECO:0000313" key="2">
    <source>
        <dbReference type="Proteomes" id="UP000319731"/>
    </source>
</evidence>
<dbReference type="SMART" id="SM00671">
    <property type="entry name" value="SEL1"/>
    <property type="match status" value="4"/>
</dbReference>
<comment type="caution">
    <text evidence="1">The sequence shown here is derived from an EMBL/GenBank/DDBJ whole genome shotgun (WGS) entry which is preliminary data.</text>
</comment>
<keyword evidence="2" id="KW-1185">Reference proteome</keyword>
<dbReference type="InterPro" id="IPR006597">
    <property type="entry name" value="Sel1-like"/>
</dbReference>
<dbReference type="GO" id="GO:0032153">
    <property type="term" value="C:cell division site"/>
    <property type="evidence" value="ECO:0007669"/>
    <property type="project" value="TreeGrafter"/>
</dbReference>
<dbReference type="OrthoDB" id="2148946at2759"/>
<proteinExistence type="predicted"/>
<protein>
    <submittedName>
        <fullName evidence="1">Uncharacterized protein</fullName>
    </submittedName>
</protein>
<gene>
    <name evidence="1" type="ORF">SmJEL517_g01921</name>
</gene>
<dbReference type="InterPro" id="IPR052945">
    <property type="entry name" value="Mitotic_Regulator"/>
</dbReference>
<sequence>MATNVLPPTAPATDCNNASLKSQQAIHTRSNVSVSSIISGVRKTLGLESRSINSSKLSMKSAGSKSKLGSAVMLPSDGSEKDKQAALFDAAVASRFKVAEIPAAVPPQATTILHQTYESQGAVTQLQGFYAFLVKGLVEMDIPWTQLTRPNKSNQTIRTIKQVSEWFNDPTTMSSSDPSLRRFSFTTVATPIKFDLSLEIPLPQLLTDMKDADALQLGIYYHEQEDYAVALRYYSSAAGGPGCTSESSNPIAMYLLGVCLRHGWGCQEDKETSFAWLALAAAYCCLYPTSMVIHSTSLLEQLKASTSLLTYSRNPLNSSTRQTLSEVVRNVLPLPIYELGISLQNGWGISRSKPIATYLFRLAAYLGDADSAVQYGYCLMTGDGIIKDKMEAAKWFRHAERAGLKLVGETWMYKQKWGYIEGGVESSPTCF</sequence>
<organism evidence="1 2">
    <name type="scientific">Synchytrium microbalum</name>
    <dbReference type="NCBI Taxonomy" id="1806994"/>
    <lineage>
        <taxon>Eukaryota</taxon>
        <taxon>Fungi</taxon>
        <taxon>Fungi incertae sedis</taxon>
        <taxon>Chytridiomycota</taxon>
        <taxon>Chytridiomycota incertae sedis</taxon>
        <taxon>Chytridiomycetes</taxon>
        <taxon>Synchytriales</taxon>
        <taxon>Synchytriaceae</taxon>
        <taxon>Synchytrium</taxon>
    </lineage>
</organism>